<name>A0A6C0D1I5_9ZZZZ</name>
<proteinExistence type="predicted"/>
<dbReference type="EMBL" id="MN739515">
    <property type="protein sequence ID" value="QHT09769.1"/>
    <property type="molecule type" value="Genomic_DNA"/>
</dbReference>
<accession>A0A6C0D1I5</accession>
<evidence type="ECO:0000313" key="1">
    <source>
        <dbReference type="EMBL" id="QHT09769.1"/>
    </source>
</evidence>
<protein>
    <submittedName>
        <fullName evidence="1">Uncharacterized protein</fullName>
    </submittedName>
</protein>
<organism evidence="1">
    <name type="scientific">viral metagenome</name>
    <dbReference type="NCBI Taxonomy" id="1070528"/>
    <lineage>
        <taxon>unclassified sequences</taxon>
        <taxon>metagenomes</taxon>
        <taxon>organismal metagenomes</taxon>
    </lineage>
</organism>
<dbReference type="AlphaFoldDB" id="A0A6C0D1I5"/>
<sequence length="112" mass="13083">MNTNICLSISASQILLQYMFYNGWPSIQSFNEYPPIDNFFKFVELHYGYSCIINSTDNLEDIVIEILNWLIINGYSKIIDKKYLYTYAYKCGNKSNIPVLNFLLKNNILTIS</sequence>
<reference evidence="1" key="1">
    <citation type="journal article" date="2020" name="Nature">
        <title>Giant virus diversity and host interactions through global metagenomics.</title>
        <authorList>
            <person name="Schulz F."/>
            <person name="Roux S."/>
            <person name="Paez-Espino D."/>
            <person name="Jungbluth S."/>
            <person name="Walsh D.A."/>
            <person name="Denef V.J."/>
            <person name="McMahon K.D."/>
            <person name="Konstantinidis K.T."/>
            <person name="Eloe-Fadrosh E.A."/>
            <person name="Kyrpides N.C."/>
            <person name="Woyke T."/>
        </authorList>
    </citation>
    <scope>NUCLEOTIDE SEQUENCE</scope>
    <source>
        <strain evidence="1">GVMAG-M-3300023174-102</strain>
    </source>
</reference>